<dbReference type="RefSeq" id="WP_091647213.1">
    <property type="nucleotide sequence ID" value="NZ_FMHW01000002.1"/>
</dbReference>
<protein>
    <submittedName>
        <fullName evidence="1">Uncharacterized protein</fullName>
    </submittedName>
</protein>
<dbReference type="OrthoDB" id="3402299at2"/>
<reference evidence="2" key="1">
    <citation type="submission" date="2016-06" db="EMBL/GenBank/DDBJ databases">
        <authorList>
            <person name="Varghese N."/>
            <person name="Submissions Spin"/>
        </authorList>
    </citation>
    <scope>NUCLEOTIDE SEQUENCE [LARGE SCALE GENOMIC DNA]</scope>
    <source>
        <strain evidence="2">DSM 43817</strain>
    </source>
</reference>
<dbReference type="EMBL" id="FMHW01000002">
    <property type="protein sequence ID" value="SCL37223.1"/>
    <property type="molecule type" value="Genomic_DNA"/>
</dbReference>
<name>A0A1C6T6T1_9ACTN</name>
<evidence type="ECO:0000313" key="2">
    <source>
        <dbReference type="Proteomes" id="UP000198959"/>
    </source>
</evidence>
<evidence type="ECO:0000313" key="1">
    <source>
        <dbReference type="EMBL" id="SCL37223.1"/>
    </source>
</evidence>
<gene>
    <name evidence="1" type="ORF">GA0074692_4595</name>
</gene>
<sequence>MGRWVLHLPVALPRRVDAVVLVVALRDSLGHVPALDFGEATVSAEDDQSRRTRVWCDARLGGGQRCELPLAHDGGCR</sequence>
<organism evidence="1 2">
    <name type="scientific">Micromonospora pallida</name>
    <dbReference type="NCBI Taxonomy" id="145854"/>
    <lineage>
        <taxon>Bacteria</taxon>
        <taxon>Bacillati</taxon>
        <taxon>Actinomycetota</taxon>
        <taxon>Actinomycetes</taxon>
        <taxon>Micromonosporales</taxon>
        <taxon>Micromonosporaceae</taxon>
        <taxon>Micromonospora</taxon>
    </lineage>
</organism>
<dbReference type="STRING" id="145854.GA0074692_4595"/>
<dbReference type="AlphaFoldDB" id="A0A1C6T6T1"/>
<dbReference type="Proteomes" id="UP000198959">
    <property type="component" value="Unassembled WGS sequence"/>
</dbReference>
<accession>A0A1C6T6T1</accession>
<keyword evidence="2" id="KW-1185">Reference proteome</keyword>
<proteinExistence type="predicted"/>